<proteinExistence type="predicted"/>
<evidence type="ECO:0000256" key="1">
    <source>
        <dbReference type="SAM" id="MobiDB-lite"/>
    </source>
</evidence>
<dbReference type="AlphaFoldDB" id="D1A1M7"/>
<gene>
    <name evidence="2" type="ordered locus">Tcur_2149</name>
</gene>
<dbReference type="STRING" id="471852.Tcur_2149"/>
<name>D1A1M7_THECD</name>
<dbReference type="HOGENOM" id="CLU_2541475_0_0_11"/>
<dbReference type="RefSeq" id="WP_012852499.1">
    <property type="nucleotide sequence ID" value="NC_013510.1"/>
</dbReference>
<feature type="region of interest" description="Disordered" evidence="1">
    <location>
        <begin position="52"/>
        <end position="83"/>
    </location>
</feature>
<reference evidence="2 3" key="1">
    <citation type="journal article" date="2011" name="Stand. Genomic Sci.">
        <title>Complete genome sequence of Thermomonospora curvata type strain (B9).</title>
        <authorList>
            <person name="Chertkov O."/>
            <person name="Sikorski J."/>
            <person name="Nolan M."/>
            <person name="Lapidus A."/>
            <person name="Lucas S."/>
            <person name="Del Rio T.G."/>
            <person name="Tice H."/>
            <person name="Cheng J.F."/>
            <person name="Goodwin L."/>
            <person name="Pitluck S."/>
            <person name="Liolios K."/>
            <person name="Ivanova N."/>
            <person name="Mavromatis K."/>
            <person name="Mikhailova N."/>
            <person name="Ovchinnikova G."/>
            <person name="Pati A."/>
            <person name="Chen A."/>
            <person name="Palaniappan K."/>
            <person name="Djao O.D."/>
            <person name="Land M."/>
            <person name="Hauser L."/>
            <person name="Chang Y.J."/>
            <person name="Jeffries C.D."/>
            <person name="Brettin T."/>
            <person name="Han C."/>
            <person name="Detter J.C."/>
            <person name="Rohde M."/>
            <person name="Goker M."/>
            <person name="Woyke T."/>
            <person name="Bristow J."/>
            <person name="Eisen J.A."/>
            <person name="Markowitz V."/>
            <person name="Hugenholtz P."/>
            <person name="Klenk H.P."/>
            <person name="Kyrpides N.C."/>
        </authorList>
    </citation>
    <scope>NUCLEOTIDE SEQUENCE [LARGE SCALE GENOMIC DNA]</scope>
    <source>
        <strain evidence="3">ATCC 19995 / DSM 43183 / JCM 3096 / KCTC 9072 / NBRC 15933 / NCIMB 10081 / Henssen B9</strain>
    </source>
</reference>
<evidence type="ECO:0000313" key="3">
    <source>
        <dbReference type="Proteomes" id="UP000001918"/>
    </source>
</evidence>
<dbReference type="Proteomes" id="UP000001918">
    <property type="component" value="Chromosome"/>
</dbReference>
<sequence>MERKLKLKLSVMKGASGTAPGFHPRCPYGPHRAGILPDEGGAARFRLSLQIQHSPPGAGGADAGETVVHAGSTPVRASRGAVA</sequence>
<organism evidence="2 3">
    <name type="scientific">Thermomonospora curvata (strain ATCC 19995 / DSM 43183 / JCM 3096 / KCTC 9072 / NBRC 15933 / NCIMB 10081 / Henssen B9)</name>
    <dbReference type="NCBI Taxonomy" id="471852"/>
    <lineage>
        <taxon>Bacteria</taxon>
        <taxon>Bacillati</taxon>
        <taxon>Actinomycetota</taxon>
        <taxon>Actinomycetes</taxon>
        <taxon>Streptosporangiales</taxon>
        <taxon>Thermomonosporaceae</taxon>
        <taxon>Thermomonospora</taxon>
    </lineage>
</organism>
<dbReference type="KEGG" id="tcu:Tcur_2149"/>
<accession>D1A1M7</accession>
<dbReference type="EMBL" id="CP001738">
    <property type="protein sequence ID" value="ACY97715.1"/>
    <property type="molecule type" value="Genomic_DNA"/>
</dbReference>
<evidence type="ECO:0000313" key="2">
    <source>
        <dbReference type="EMBL" id="ACY97715.1"/>
    </source>
</evidence>
<protein>
    <submittedName>
        <fullName evidence="2">Uncharacterized protein</fullName>
    </submittedName>
</protein>
<keyword evidence="3" id="KW-1185">Reference proteome</keyword>